<evidence type="ECO:0000256" key="12">
    <source>
        <dbReference type="ARBA" id="ARBA00049955"/>
    </source>
</evidence>
<sequence>MADSPPSTVYIASPEGDTGKSTVALGVLQMLCASTARVGVFRPITRSTDEPDYILELLLEHSTADIDYAQAVGVTYEQVHADPDAAISEIVMRFHEVARVCDAVVVIGSDYTDVASPSELRFNARIAVNLGAPVLLVVRGSDRTPEEVRHLVDLCVSELDQEHAQLVAIIANRCEPGELTEICSALGSFEVPSWTLPEVPLLIAPTMAELCTAVDGEMYSGDPELLHREALKIMVGGMTAEHILERLTDGVVVIAPGDRSDVLLAVVNAHEAAGFPSLSGIIMNGGMLPHPAVARLMEGLKPRLPILRTELGTYDTASAAYRTRGRMSAGNPRKVNTALALMEQHVDALELLRRIAVPRTNIVTPQMFEYQLIERARADRKRIVLPEGDDDRVLRAAGRVLQRKIADLVILGEEAGVRARAAELGVDISDAEVLSPRTSGYLDEFAAEYTELRKHKGMTIERAREIVVDISYFGTMMVHKGIADGMVSGAAHTTAHTIRPSFEIIKTVPGVSTVSSVFLMCLADRVLAYGDCAVVPDPSSEQLADIAISSAKTAARFGIDPRIAMLSYSTGESGSGADVDKVRVATKLVRERASELLVEGPIQYDAAIEPTVATTKLPDSVVAGRATVFIFPDLNTGNNTYKAVQRSAGAIAIGPVLQGLNKPVNDLSRGALVADIVNTVAITAIQAQGE</sequence>
<dbReference type="Pfam" id="PF13500">
    <property type="entry name" value="AAA_26"/>
    <property type="match status" value="1"/>
</dbReference>
<evidence type="ECO:0000256" key="4">
    <source>
        <dbReference type="ARBA" id="ARBA00008756"/>
    </source>
</evidence>
<comment type="pathway">
    <text evidence="3 13">Metabolic intermediate biosynthesis; acetyl-CoA biosynthesis; acetyl-CoA from acetate: step 2/2.</text>
</comment>
<dbReference type="InterPro" id="IPR027417">
    <property type="entry name" value="P-loop_NTPase"/>
</dbReference>
<dbReference type="Gene3D" id="3.40.50.300">
    <property type="entry name" value="P-loop containing nucleotide triphosphate hydrolases"/>
    <property type="match status" value="1"/>
</dbReference>
<feature type="domain" description="Phosphate acetyl/butaryl transferase" evidence="14">
    <location>
        <begin position="367"/>
        <end position="684"/>
    </location>
</feature>
<dbReference type="SUPFAM" id="SSF52540">
    <property type="entry name" value="P-loop containing nucleoside triphosphate hydrolases"/>
    <property type="match status" value="1"/>
</dbReference>
<dbReference type="NCBIfam" id="TIGR00651">
    <property type="entry name" value="pta"/>
    <property type="match status" value="1"/>
</dbReference>
<evidence type="ECO:0000256" key="10">
    <source>
        <dbReference type="ARBA" id="ARBA00023315"/>
    </source>
</evidence>
<dbReference type="InterPro" id="IPR042112">
    <property type="entry name" value="P_AcTrfase_dom2"/>
</dbReference>
<keyword evidence="9 13" id="KW-0808">Transferase</keyword>
<name>A0ABV3G1D5_9NOCA</name>
<evidence type="ECO:0000256" key="2">
    <source>
        <dbReference type="ARBA" id="ARBA00004496"/>
    </source>
</evidence>
<dbReference type="SUPFAM" id="SSF75138">
    <property type="entry name" value="HprK N-terminal domain-like"/>
    <property type="match status" value="1"/>
</dbReference>
<evidence type="ECO:0000256" key="7">
    <source>
        <dbReference type="ARBA" id="ARBA00021528"/>
    </source>
</evidence>
<dbReference type="InterPro" id="IPR042113">
    <property type="entry name" value="P_AcTrfase_dom1"/>
</dbReference>
<evidence type="ECO:0000259" key="14">
    <source>
        <dbReference type="Pfam" id="PF01515"/>
    </source>
</evidence>
<dbReference type="GO" id="GO:0008959">
    <property type="term" value="F:phosphate acetyltransferase activity"/>
    <property type="evidence" value="ECO:0007669"/>
    <property type="project" value="UniProtKB-EC"/>
</dbReference>
<comment type="function">
    <text evidence="12 13">Involved in acetate metabolism.</text>
</comment>
<dbReference type="EMBL" id="JBFAKC010000015">
    <property type="protein sequence ID" value="MEV0711488.1"/>
    <property type="molecule type" value="Genomic_DNA"/>
</dbReference>
<dbReference type="CDD" id="cd03109">
    <property type="entry name" value="DTBS"/>
    <property type="match status" value="1"/>
</dbReference>
<comment type="caution">
    <text evidence="16">The sequence shown here is derived from an EMBL/GenBank/DDBJ whole genome shotgun (WGS) entry which is preliminary data.</text>
</comment>
<accession>A0ABV3G1D5</accession>
<evidence type="ECO:0000313" key="17">
    <source>
        <dbReference type="Proteomes" id="UP001551695"/>
    </source>
</evidence>
<evidence type="ECO:0000256" key="6">
    <source>
        <dbReference type="ARBA" id="ARBA00012707"/>
    </source>
</evidence>
<dbReference type="PIRSF" id="PIRSF006107">
    <property type="entry name" value="PhpActrans_proteobac"/>
    <property type="match status" value="1"/>
</dbReference>
<keyword evidence="10 13" id="KW-0012">Acyltransferase</keyword>
<dbReference type="InterPro" id="IPR010766">
    <property type="entry name" value="DRTGG"/>
</dbReference>
<dbReference type="Pfam" id="PF07085">
    <property type="entry name" value="DRTGG"/>
    <property type="match status" value="1"/>
</dbReference>
<comment type="similarity">
    <text evidence="4 13">In the C-terminal section; belongs to the phosphate acetyltransferase and butyryltransferase family.</text>
</comment>
<dbReference type="InterPro" id="IPR016475">
    <property type="entry name" value="P-Actrans_bac"/>
</dbReference>
<dbReference type="PANTHER" id="PTHR43356">
    <property type="entry name" value="PHOSPHATE ACETYLTRANSFERASE"/>
    <property type="match status" value="1"/>
</dbReference>
<dbReference type="InterPro" id="IPR050500">
    <property type="entry name" value="Phos_Acetyltrans/Butyryltrans"/>
</dbReference>
<dbReference type="NCBIfam" id="NF007233">
    <property type="entry name" value="PRK09653.1"/>
    <property type="match status" value="1"/>
</dbReference>
<gene>
    <name evidence="16" type="primary">pta</name>
    <name evidence="16" type="ORF">AB0I48_28370</name>
</gene>
<protein>
    <recommendedName>
        <fullName evidence="7 13">Phosphate acetyltransferase</fullName>
        <ecNumber evidence="6 13">2.3.1.8</ecNumber>
    </recommendedName>
    <alternativeName>
        <fullName evidence="11 13">Phosphotransacetylase</fullName>
    </alternativeName>
</protein>
<evidence type="ECO:0000259" key="15">
    <source>
        <dbReference type="Pfam" id="PF07085"/>
    </source>
</evidence>
<evidence type="ECO:0000256" key="1">
    <source>
        <dbReference type="ARBA" id="ARBA00000705"/>
    </source>
</evidence>
<comment type="catalytic activity">
    <reaction evidence="1 13">
        <text>acetyl-CoA + phosphate = acetyl phosphate + CoA</text>
        <dbReference type="Rhea" id="RHEA:19521"/>
        <dbReference type="ChEBI" id="CHEBI:22191"/>
        <dbReference type="ChEBI" id="CHEBI:43474"/>
        <dbReference type="ChEBI" id="CHEBI:57287"/>
        <dbReference type="ChEBI" id="CHEBI:57288"/>
        <dbReference type="EC" id="2.3.1.8"/>
    </reaction>
</comment>
<dbReference type="RefSeq" id="WP_357787897.1">
    <property type="nucleotide sequence ID" value="NZ_JBFAKC010000015.1"/>
</dbReference>
<dbReference type="Gene3D" id="3.40.1390.20">
    <property type="entry name" value="HprK N-terminal domain-like"/>
    <property type="match status" value="1"/>
</dbReference>
<dbReference type="Proteomes" id="UP001551695">
    <property type="component" value="Unassembled WGS sequence"/>
</dbReference>
<dbReference type="EC" id="2.3.1.8" evidence="6 13"/>
<dbReference type="Pfam" id="PF01515">
    <property type="entry name" value="PTA_PTB"/>
    <property type="match status" value="1"/>
</dbReference>
<dbReference type="InterPro" id="IPR002505">
    <property type="entry name" value="PTA_PTB"/>
</dbReference>
<evidence type="ECO:0000256" key="8">
    <source>
        <dbReference type="ARBA" id="ARBA00022490"/>
    </source>
</evidence>
<dbReference type="InterPro" id="IPR004614">
    <property type="entry name" value="P_AcTrfase"/>
</dbReference>
<comment type="similarity">
    <text evidence="5 13">In the N-terminal section; belongs to the CobB/CobQ family.</text>
</comment>
<dbReference type="SUPFAM" id="SSF53659">
    <property type="entry name" value="Isocitrate/Isopropylmalate dehydrogenase-like"/>
    <property type="match status" value="1"/>
</dbReference>
<dbReference type="InterPro" id="IPR028979">
    <property type="entry name" value="Ser_kin/Pase_Hpr-like_N_sf"/>
</dbReference>
<dbReference type="NCBIfam" id="NF004167">
    <property type="entry name" value="PRK05632.1"/>
    <property type="match status" value="1"/>
</dbReference>
<dbReference type="Gene3D" id="3.40.50.10750">
    <property type="entry name" value="Isocitrate/Isopropylmalate dehydrogenase-like"/>
    <property type="match status" value="1"/>
</dbReference>
<evidence type="ECO:0000256" key="3">
    <source>
        <dbReference type="ARBA" id="ARBA00004989"/>
    </source>
</evidence>
<evidence type="ECO:0000256" key="13">
    <source>
        <dbReference type="PIRNR" id="PIRNR006107"/>
    </source>
</evidence>
<dbReference type="Gene3D" id="3.40.50.10950">
    <property type="match status" value="1"/>
</dbReference>
<evidence type="ECO:0000313" key="16">
    <source>
        <dbReference type="EMBL" id="MEV0711488.1"/>
    </source>
</evidence>
<comment type="subcellular location">
    <subcellularLocation>
        <location evidence="2 13">Cytoplasm</location>
    </subcellularLocation>
</comment>
<comment type="domain">
    <text evidence="13">The N-terminal region seems to be important for proper quaternary structure. The C-terminal region contains the substrate-binding site.</text>
</comment>
<reference evidence="16 17" key="1">
    <citation type="submission" date="2024-06" db="EMBL/GenBank/DDBJ databases">
        <title>The Natural Products Discovery Center: Release of the First 8490 Sequenced Strains for Exploring Actinobacteria Biosynthetic Diversity.</title>
        <authorList>
            <person name="Kalkreuter E."/>
            <person name="Kautsar S.A."/>
            <person name="Yang D."/>
            <person name="Bader C.D."/>
            <person name="Teijaro C.N."/>
            <person name="Fluegel L."/>
            <person name="Davis C.M."/>
            <person name="Simpson J.R."/>
            <person name="Lauterbach L."/>
            <person name="Steele A.D."/>
            <person name="Gui C."/>
            <person name="Meng S."/>
            <person name="Li G."/>
            <person name="Viehrig K."/>
            <person name="Ye F."/>
            <person name="Su P."/>
            <person name="Kiefer A.F."/>
            <person name="Nichols A."/>
            <person name="Cepeda A.J."/>
            <person name="Yan W."/>
            <person name="Fan B."/>
            <person name="Jiang Y."/>
            <person name="Adhikari A."/>
            <person name="Zheng C.-J."/>
            <person name="Schuster L."/>
            <person name="Cowan T.M."/>
            <person name="Smanski M.J."/>
            <person name="Chevrette M.G."/>
            <person name="De Carvalho L.P.S."/>
            <person name="Shen B."/>
        </authorList>
    </citation>
    <scope>NUCLEOTIDE SEQUENCE [LARGE SCALE GENOMIC DNA]</scope>
    <source>
        <strain evidence="16 17">NPDC050403</strain>
    </source>
</reference>
<feature type="domain" description="DRTGG" evidence="15">
    <location>
        <begin position="209"/>
        <end position="320"/>
    </location>
</feature>
<evidence type="ECO:0000256" key="11">
    <source>
        <dbReference type="ARBA" id="ARBA00031108"/>
    </source>
</evidence>
<keyword evidence="8 13" id="KW-0963">Cytoplasm</keyword>
<evidence type="ECO:0000256" key="9">
    <source>
        <dbReference type="ARBA" id="ARBA00022679"/>
    </source>
</evidence>
<evidence type="ECO:0000256" key="5">
    <source>
        <dbReference type="ARBA" id="ARBA00009786"/>
    </source>
</evidence>
<organism evidence="16 17">
    <name type="scientific">Nocardia aurea</name>
    <dbReference type="NCBI Taxonomy" id="2144174"/>
    <lineage>
        <taxon>Bacteria</taxon>
        <taxon>Bacillati</taxon>
        <taxon>Actinomycetota</taxon>
        <taxon>Actinomycetes</taxon>
        <taxon>Mycobacteriales</taxon>
        <taxon>Nocardiaceae</taxon>
        <taxon>Nocardia</taxon>
    </lineage>
</organism>
<dbReference type="PANTHER" id="PTHR43356:SF3">
    <property type="entry name" value="PHOSPHATE ACETYLTRANSFERASE"/>
    <property type="match status" value="1"/>
</dbReference>
<proteinExistence type="inferred from homology"/>
<keyword evidence="17" id="KW-1185">Reference proteome</keyword>